<dbReference type="GO" id="GO:0000177">
    <property type="term" value="C:cytoplasmic exosome (RNase complex)"/>
    <property type="evidence" value="ECO:0007669"/>
    <property type="project" value="TreeGrafter"/>
</dbReference>
<feature type="domain" description="Exoribonuclease phosphorolytic" evidence="7">
    <location>
        <begin position="31"/>
        <end position="167"/>
    </location>
</feature>
<dbReference type="EMBL" id="JAANIC010001586">
    <property type="protein sequence ID" value="KAG5346441.1"/>
    <property type="molecule type" value="Genomic_DNA"/>
</dbReference>
<dbReference type="InterPro" id="IPR050590">
    <property type="entry name" value="Exosome_comp_Rrp42_subfam"/>
</dbReference>
<proteinExistence type="inferred from homology"/>
<keyword evidence="5" id="KW-0271">Exosome</keyword>
<dbReference type="GO" id="GO:0071028">
    <property type="term" value="P:nuclear mRNA surveillance"/>
    <property type="evidence" value="ECO:0007669"/>
    <property type="project" value="TreeGrafter"/>
</dbReference>
<evidence type="ECO:0000256" key="6">
    <source>
        <dbReference type="ARBA" id="ARBA00042523"/>
    </source>
</evidence>
<dbReference type="GO" id="GO:0071035">
    <property type="term" value="P:nuclear polyadenylation-dependent rRNA catabolic process"/>
    <property type="evidence" value="ECO:0007669"/>
    <property type="project" value="TreeGrafter"/>
</dbReference>
<dbReference type="GO" id="GO:0005730">
    <property type="term" value="C:nucleolus"/>
    <property type="evidence" value="ECO:0007669"/>
    <property type="project" value="UniProtKB-SubCell"/>
</dbReference>
<dbReference type="InterPro" id="IPR020568">
    <property type="entry name" value="Ribosomal_Su5_D2-typ_SF"/>
</dbReference>
<dbReference type="Pfam" id="PF01138">
    <property type="entry name" value="RNase_PH"/>
    <property type="match status" value="1"/>
</dbReference>
<dbReference type="GO" id="GO:0034476">
    <property type="term" value="P:U5 snRNA 3'-end processing"/>
    <property type="evidence" value="ECO:0007669"/>
    <property type="project" value="TreeGrafter"/>
</dbReference>
<keyword evidence="10" id="KW-1185">Reference proteome</keyword>
<keyword evidence="9" id="KW-0378">Hydrolase</keyword>
<dbReference type="PANTHER" id="PTHR11097:SF8">
    <property type="entry name" value="EXOSOME COMPLEX COMPONENT RRP42"/>
    <property type="match status" value="1"/>
</dbReference>
<dbReference type="GO" id="GO:0004527">
    <property type="term" value="F:exonuclease activity"/>
    <property type="evidence" value="ECO:0007669"/>
    <property type="project" value="UniProtKB-KW"/>
</dbReference>
<evidence type="ECO:0000259" key="8">
    <source>
        <dbReference type="Pfam" id="PF03725"/>
    </source>
</evidence>
<evidence type="ECO:0000313" key="10">
    <source>
        <dbReference type="Proteomes" id="UP000669903"/>
    </source>
</evidence>
<name>A0A836K3Q7_9HYME</name>
<feature type="domain" description="Exoribonuclease phosphorolytic" evidence="8">
    <location>
        <begin position="198"/>
        <end position="259"/>
    </location>
</feature>
<dbReference type="GO" id="GO:0016075">
    <property type="term" value="P:rRNA catabolic process"/>
    <property type="evidence" value="ECO:0007669"/>
    <property type="project" value="TreeGrafter"/>
</dbReference>
<keyword evidence="4" id="KW-0963">Cytoplasm</keyword>
<dbReference type="CDD" id="cd11367">
    <property type="entry name" value="RNase_PH_RRP42"/>
    <property type="match status" value="1"/>
</dbReference>
<comment type="caution">
    <text evidence="9">The sequence shown here is derived from an EMBL/GenBank/DDBJ whole genome shotgun (WGS) entry which is preliminary data.</text>
</comment>
<evidence type="ECO:0000259" key="7">
    <source>
        <dbReference type="Pfam" id="PF01138"/>
    </source>
</evidence>
<dbReference type="InterPro" id="IPR001247">
    <property type="entry name" value="ExoRNase_PH_dom1"/>
</dbReference>
<dbReference type="SUPFAM" id="SSF54211">
    <property type="entry name" value="Ribosomal protein S5 domain 2-like"/>
    <property type="match status" value="1"/>
</dbReference>
<accession>A0A836K3Q7</accession>
<dbReference type="InterPro" id="IPR027408">
    <property type="entry name" value="PNPase/RNase_PH_dom_sf"/>
</dbReference>
<dbReference type="GO" id="GO:0071038">
    <property type="term" value="P:TRAMP-dependent tRNA surveillance pathway"/>
    <property type="evidence" value="ECO:0007669"/>
    <property type="project" value="TreeGrafter"/>
</dbReference>
<protein>
    <recommendedName>
        <fullName evidence="6">Ribosomal RNA-processing protein 42</fullName>
    </recommendedName>
</protein>
<evidence type="ECO:0000256" key="2">
    <source>
        <dbReference type="ARBA" id="ARBA00004604"/>
    </source>
</evidence>
<feature type="non-terminal residue" evidence="9">
    <location>
        <position position="1"/>
    </location>
</feature>
<dbReference type="GO" id="GO:0034473">
    <property type="term" value="P:U1 snRNA 3'-end processing"/>
    <property type="evidence" value="ECO:0007669"/>
    <property type="project" value="TreeGrafter"/>
</dbReference>
<sequence length="342" mass="38210">MAETPLSLGEKTFIIHGIDLDLRNDGRSRYQYRPIEIETKLMKHTHGSARLRIGNITDVLVGVKLEIDIPYAERPEEGKLEFFVDCSANATPAFEGKGGDDLATEISNVLSMAYQTPDAFDLKQLCIISHQKCWKMYVDILILQCGGNLFDAVGAAVKAALYNTEIPRVITAILDGGEPDIQVSDDPYDCIKLDVTNYPVVLTVCKIGDNFVIDPTSEEESCSTASILMSVMPNGKVTSVVKLGYGSLLPSTLIKMLQVTTVFICLNYYILWLKANFVKFVFDSGFSGWKGYQFQTKRSSYERTGRGKQARPNEAHIWISQITLRDTLLWILKDSNISFFNS</sequence>
<evidence type="ECO:0000256" key="4">
    <source>
        <dbReference type="ARBA" id="ARBA00022490"/>
    </source>
</evidence>
<evidence type="ECO:0000313" key="9">
    <source>
        <dbReference type="EMBL" id="KAG5346441.1"/>
    </source>
</evidence>
<dbReference type="AlphaFoldDB" id="A0A836K3Q7"/>
<dbReference type="InterPro" id="IPR015847">
    <property type="entry name" value="ExoRNase_PH_dom2"/>
</dbReference>
<dbReference type="PANTHER" id="PTHR11097">
    <property type="entry name" value="EXOSOME COMPLEX EXONUCLEASE RIBOSOMAL RNA PROCESSING PROTEIN"/>
    <property type="match status" value="1"/>
</dbReference>
<gene>
    <name evidence="9" type="primary">Exosc7</name>
    <name evidence="9" type="ORF">G6Z76_0001404</name>
</gene>
<comment type="subcellular location">
    <subcellularLocation>
        <location evidence="1">Cytoplasm</location>
    </subcellularLocation>
    <subcellularLocation>
        <location evidence="2">Nucleus</location>
        <location evidence="2">Nucleolus</location>
    </subcellularLocation>
</comment>
<dbReference type="GO" id="GO:0035925">
    <property type="term" value="F:mRNA 3'-UTR AU-rich region binding"/>
    <property type="evidence" value="ECO:0007669"/>
    <property type="project" value="TreeGrafter"/>
</dbReference>
<dbReference type="Proteomes" id="UP000669903">
    <property type="component" value="Unassembled WGS sequence"/>
</dbReference>
<dbReference type="GO" id="GO:0034475">
    <property type="term" value="P:U4 snRNA 3'-end processing"/>
    <property type="evidence" value="ECO:0007669"/>
    <property type="project" value="TreeGrafter"/>
</dbReference>
<dbReference type="GO" id="GO:0000467">
    <property type="term" value="P:exonucleolytic trimming to generate mature 3'-end of 5.8S rRNA from tricistronic rRNA transcript (SSU-rRNA, 5.8S rRNA, LSU-rRNA)"/>
    <property type="evidence" value="ECO:0007669"/>
    <property type="project" value="TreeGrafter"/>
</dbReference>
<dbReference type="SUPFAM" id="SSF55666">
    <property type="entry name" value="Ribonuclease PH domain 2-like"/>
    <property type="match status" value="1"/>
</dbReference>
<dbReference type="Pfam" id="PF03725">
    <property type="entry name" value="RNase_PH_C"/>
    <property type="match status" value="1"/>
</dbReference>
<dbReference type="GO" id="GO:0000176">
    <property type="term" value="C:nuclear exosome (RNase complex)"/>
    <property type="evidence" value="ECO:0007669"/>
    <property type="project" value="TreeGrafter"/>
</dbReference>
<evidence type="ECO:0000256" key="3">
    <source>
        <dbReference type="ARBA" id="ARBA00006678"/>
    </source>
</evidence>
<reference evidence="9" key="1">
    <citation type="submission" date="2020-03" db="EMBL/GenBank/DDBJ databases">
        <title>Relaxed selection underlies rapid genomic changes in the transitions from sociality to social parasitism in ants.</title>
        <authorList>
            <person name="Bi X."/>
        </authorList>
    </citation>
    <scope>NUCLEOTIDE SEQUENCE</scope>
    <source>
        <strain evidence="9">BGI-DK2014a</strain>
        <tissue evidence="9">Whole body</tissue>
    </source>
</reference>
<organism evidence="9 10">
    <name type="scientific">Acromyrmex charruanus</name>
    <dbReference type="NCBI Taxonomy" id="2715315"/>
    <lineage>
        <taxon>Eukaryota</taxon>
        <taxon>Metazoa</taxon>
        <taxon>Ecdysozoa</taxon>
        <taxon>Arthropoda</taxon>
        <taxon>Hexapoda</taxon>
        <taxon>Insecta</taxon>
        <taxon>Pterygota</taxon>
        <taxon>Neoptera</taxon>
        <taxon>Endopterygota</taxon>
        <taxon>Hymenoptera</taxon>
        <taxon>Apocrita</taxon>
        <taxon>Aculeata</taxon>
        <taxon>Formicoidea</taxon>
        <taxon>Formicidae</taxon>
        <taxon>Myrmicinae</taxon>
        <taxon>Acromyrmex</taxon>
    </lineage>
</organism>
<dbReference type="InterPro" id="IPR036345">
    <property type="entry name" value="ExoRNase_PH_dom2_sf"/>
</dbReference>
<evidence type="ECO:0000256" key="1">
    <source>
        <dbReference type="ARBA" id="ARBA00004496"/>
    </source>
</evidence>
<keyword evidence="9" id="KW-0269">Exonuclease</keyword>
<comment type="similarity">
    <text evidence="3">Belongs to the RNase PH family.</text>
</comment>
<evidence type="ECO:0000256" key="5">
    <source>
        <dbReference type="ARBA" id="ARBA00022835"/>
    </source>
</evidence>
<keyword evidence="9" id="KW-0540">Nuclease</keyword>
<feature type="non-terminal residue" evidence="9">
    <location>
        <position position="342"/>
    </location>
</feature>
<dbReference type="Gene3D" id="3.30.230.70">
    <property type="entry name" value="GHMP Kinase, N-terminal domain"/>
    <property type="match status" value="1"/>
</dbReference>